<feature type="compositionally biased region" description="Basic and acidic residues" evidence="1">
    <location>
        <begin position="22"/>
        <end position="44"/>
    </location>
</feature>
<evidence type="ECO:0000313" key="2">
    <source>
        <dbReference type="EMBL" id="CEK91062.1"/>
    </source>
</evidence>
<accession>A0A0B7BDV5</accession>
<gene>
    <name evidence="2" type="primary">ORF180802</name>
</gene>
<reference evidence="2" key="1">
    <citation type="submission" date="2014-12" db="EMBL/GenBank/DDBJ databases">
        <title>Insight into the proteome of Arion vulgaris.</title>
        <authorList>
            <person name="Aradska J."/>
            <person name="Bulat T."/>
            <person name="Smidak R."/>
            <person name="Sarate P."/>
            <person name="Gangsoo J."/>
            <person name="Sialana F."/>
            <person name="Bilban M."/>
            <person name="Lubec G."/>
        </authorList>
    </citation>
    <scope>NUCLEOTIDE SEQUENCE</scope>
    <source>
        <tissue evidence="2">Skin</tissue>
    </source>
</reference>
<dbReference type="AlphaFoldDB" id="A0A0B7BDV5"/>
<sequence length="50" mass="5908">MCWGFFAQDHQMSRCKNTRSARIADNHRTAEAQRKQSTRKDNTQHPHVQP</sequence>
<feature type="region of interest" description="Disordered" evidence="1">
    <location>
        <begin position="13"/>
        <end position="50"/>
    </location>
</feature>
<dbReference type="EMBL" id="HACG01044197">
    <property type="protein sequence ID" value="CEK91062.1"/>
    <property type="molecule type" value="Transcribed_RNA"/>
</dbReference>
<protein>
    <submittedName>
        <fullName evidence="2">Uncharacterized protein</fullName>
    </submittedName>
</protein>
<evidence type="ECO:0000256" key="1">
    <source>
        <dbReference type="SAM" id="MobiDB-lite"/>
    </source>
</evidence>
<name>A0A0B7BDV5_9EUPU</name>
<proteinExistence type="predicted"/>
<organism evidence="2">
    <name type="scientific">Arion vulgaris</name>
    <dbReference type="NCBI Taxonomy" id="1028688"/>
    <lineage>
        <taxon>Eukaryota</taxon>
        <taxon>Metazoa</taxon>
        <taxon>Spiralia</taxon>
        <taxon>Lophotrochozoa</taxon>
        <taxon>Mollusca</taxon>
        <taxon>Gastropoda</taxon>
        <taxon>Heterobranchia</taxon>
        <taxon>Euthyneura</taxon>
        <taxon>Panpulmonata</taxon>
        <taxon>Eupulmonata</taxon>
        <taxon>Stylommatophora</taxon>
        <taxon>Helicina</taxon>
        <taxon>Arionoidea</taxon>
        <taxon>Arionidae</taxon>
        <taxon>Arion</taxon>
    </lineage>
</organism>